<evidence type="ECO:0008006" key="10">
    <source>
        <dbReference type="Google" id="ProtNLM"/>
    </source>
</evidence>
<feature type="domain" description="TACO1/YebC-like second and third" evidence="6">
    <location>
        <begin position="80"/>
        <end position="132"/>
    </location>
</feature>
<dbReference type="Gene3D" id="1.10.10.200">
    <property type="match status" value="1"/>
</dbReference>
<protein>
    <recommendedName>
        <fullName evidence="10">Transcriptional regulatory protein</fullName>
    </recommendedName>
</protein>
<name>A0A0G1VFP7_9BACT</name>
<keyword evidence="5" id="KW-0804">Transcription</keyword>
<evidence type="ECO:0000313" key="8">
    <source>
        <dbReference type="EMBL" id="KKW05286.1"/>
    </source>
</evidence>
<dbReference type="Pfam" id="PF01709">
    <property type="entry name" value="Transcrip_reg"/>
    <property type="match status" value="1"/>
</dbReference>
<dbReference type="GO" id="GO:0003677">
    <property type="term" value="F:DNA binding"/>
    <property type="evidence" value="ECO:0007669"/>
    <property type="project" value="UniProtKB-KW"/>
</dbReference>
<dbReference type="InterPro" id="IPR048300">
    <property type="entry name" value="TACO1_YebC-like_2nd/3rd_dom"/>
</dbReference>
<keyword evidence="2" id="KW-0963">Cytoplasm</keyword>
<dbReference type="InterPro" id="IPR029072">
    <property type="entry name" value="YebC-like"/>
</dbReference>
<dbReference type="GO" id="GO:0005829">
    <property type="term" value="C:cytosol"/>
    <property type="evidence" value="ECO:0007669"/>
    <property type="project" value="TreeGrafter"/>
</dbReference>
<keyword evidence="3" id="KW-0805">Transcription regulation</keyword>
<evidence type="ECO:0000313" key="9">
    <source>
        <dbReference type="Proteomes" id="UP000034119"/>
    </source>
</evidence>
<feature type="domain" description="TACO1/YebC-like N-terminal" evidence="7">
    <location>
        <begin position="5"/>
        <end position="73"/>
    </location>
</feature>
<sequence length="185" mass="19877">MSGHSKWSTIKRAKGAADVKRGKLFSKLAREISMAARTGTPDPNLNHILRSAVEKARGFNMPKENIARAIGAASAAASLQEAVYEGYGPSGVAFMVKVVTDNKNRTLAEIRRIFDNHGGKLGDAGSAAYIFKDPENPSFTIPVADPGEARKVLGLADDLDEHDDVTEVFSNFDIPDELVHQAASI</sequence>
<dbReference type="FunFam" id="1.10.10.200:FF:000002">
    <property type="entry name" value="Probable transcriptional regulatory protein CLM62_37755"/>
    <property type="match status" value="1"/>
</dbReference>
<proteinExistence type="inferred from homology"/>
<evidence type="ECO:0000256" key="2">
    <source>
        <dbReference type="ARBA" id="ARBA00022490"/>
    </source>
</evidence>
<dbReference type="InterPro" id="IPR026564">
    <property type="entry name" value="Transcrip_reg_TACO1-like_dom3"/>
</dbReference>
<dbReference type="InterPro" id="IPR002876">
    <property type="entry name" value="Transcrip_reg_TACO1-like"/>
</dbReference>
<evidence type="ECO:0000259" key="6">
    <source>
        <dbReference type="Pfam" id="PF01709"/>
    </source>
</evidence>
<comment type="similarity">
    <text evidence="1">Belongs to the TACO1 family.</text>
</comment>
<dbReference type="PATRIC" id="fig|1618342.3.peg.621"/>
<evidence type="ECO:0000256" key="1">
    <source>
        <dbReference type="ARBA" id="ARBA00008724"/>
    </source>
</evidence>
<dbReference type="AlphaFoldDB" id="A0A0G1VFP7"/>
<evidence type="ECO:0000259" key="7">
    <source>
        <dbReference type="Pfam" id="PF20772"/>
    </source>
</evidence>
<accession>A0A0G1VFP7</accession>
<evidence type="ECO:0000256" key="5">
    <source>
        <dbReference type="ARBA" id="ARBA00023163"/>
    </source>
</evidence>
<dbReference type="InterPro" id="IPR017856">
    <property type="entry name" value="Integrase-like_N"/>
</dbReference>
<dbReference type="PANTHER" id="PTHR12532:SF6">
    <property type="entry name" value="TRANSCRIPTIONAL REGULATORY PROTEIN YEBC-RELATED"/>
    <property type="match status" value="1"/>
</dbReference>
<dbReference type="Pfam" id="PF20772">
    <property type="entry name" value="TACO1_YebC_N"/>
    <property type="match status" value="1"/>
</dbReference>
<dbReference type="SUPFAM" id="SSF75625">
    <property type="entry name" value="YebC-like"/>
    <property type="match status" value="1"/>
</dbReference>
<gene>
    <name evidence="8" type="ORF">UY40_C0025G0010</name>
</gene>
<dbReference type="EMBL" id="LCPW01000025">
    <property type="protein sequence ID" value="KKW05286.1"/>
    <property type="molecule type" value="Genomic_DNA"/>
</dbReference>
<keyword evidence="4" id="KW-0238">DNA-binding</keyword>
<evidence type="ECO:0000256" key="4">
    <source>
        <dbReference type="ARBA" id="ARBA00023125"/>
    </source>
</evidence>
<dbReference type="Gene3D" id="3.30.70.980">
    <property type="match status" value="1"/>
</dbReference>
<evidence type="ECO:0000256" key="3">
    <source>
        <dbReference type="ARBA" id="ARBA00023015"/>
    </source>
</evidence>
<organism evidence="8 9">
    <name type="scientific">candidate division CPR1 bacterium GW2011_GWC1_49_13</name>
    <dbReference type="NCBI Taxonomy" id="1618342"/>
    <lineage>
        <taxon>Bacteria</taxon>
        <taxon>candidate division CPR1</taxon>
    </lineage>
</organism>
<comment type="caution">
    <text evidence="8">The sequence shown here is derived from an EMBL/GenBank/DDBJ whole genome shotgun (WGS) entry which is preliminary data.</text>
</comment>
<dbReference type="PANTHER" id="PTHR12532">
    <property type="entry name" value="TRANSLATIONAL ACTIVATOR OF CYTOCHROME C OXIDASE 1"/>
    <property type="match status" value="1"/>
</dbReference>
<dbReference type="STRING" id="1618342.UY40_C0025G0010"/>
<reference evidence="8 9" key="1">
    <citation type="journal article" date="2015" name="Nature">
        <title>rRNA introns, odd ribosomes, and small enigmatic genomes across a large radiation of phyla.</title>
        <authorList>
            <person name="Brown C.T."/>
            <person name="Hug L.A."/>
            <person name="Thomas B.C."/>
            <person name="Sharon I."/>
            <person name="Castelle C.J."/>
            <person name="Singh A."/>
            <person name="Wilkins M.J."/>
            <person name="Williams K.H."/>
            <person name="Banfield J.F."/>
        </authorList>
    </citation>
    <scope>NUCLEOTIDE SEQUENCE [LARGE SCALE GENOMIC DNA]</scope>
</reference>
<dbReference type="Proteomes" id="UP000034119">
    <property type="component" value="Unassembled WGS sequence"/>
</dbReference>
<dbReference type="InterPro" id="IPR049083">
    <property type="entry name" value="TACO1_YebC_N"/>
</dbReference>